<evidence type="ECO:0000313" key="2">
    <source>
        <dbReference type="EMBL" id="RSK46846.1"/>
    </source>
</evidence>
<proteinExistence type="predicted"/>
<feature type="signal peptide" evidence="1">
    <location>
        <begin position="1"/>
        <end position="23"/>
    </location>
</feature>
<comment type="caution">
    <text evidence="2">The sequence shown here is derived from an EMBL/GenBank/DDBJ whole genome shotgun (WGS) entry which is preliminary data.</text>
</comment>
<dbReference type="EMBL" id="RWIT01000012">
    <property type="protein sequence ID" value="RSK46846.1"/>
    <property type="molecule type" value="Genomic_DNA"/>
</dbReference>
<dbReference type="OrthoDB" id="640949at2"/>
<keyword evidence="3" id="KW-1185">Reference proteome</keyword>
<protein>
    <submittedName>
        <fullName evidence="2">T9SS C-terminal target domain-containing protein</fullName>
    </submittedName>
</protein>
<name>A0A428KK87_9BACT</name>
<dbReference type="AlphaFoldDB" id="A0A428KK87"/>
<reference evidence="2 3" key="1">
    <citation type="submission" date="2018-12" db="EMBL/GenBank/DDBJ databases">
        <authorList>
            <person name="Feng G."/>
            <person name="Zhu H."/>
        </authorList>
    </citation>
    <scope>NUCLEOTIDE SEQUENCE [LARGE SCALE GENOMIC DNA]</scope>
    <source>
        <strain evidence="2 3">KCTC 12533</strain>
    </source>
</reference>
<dbReference type="InterPro" id="IPR026444">
    <property type="entry name" value="Secre_tail"/>
</dbReference>
<dbReference type="RefSeq" id="WP_125423011.1">
    <property type="nucleotide sequence ID" value="NZ_RWIT01000012.1"/>
</dbReference>
<dbReference type="Proteomes" id="UP000273500">
    <property type="component" value="Unassembled WGS sequence"/>
</dbReference>
<accession>A0A428KK87</accession>
<organism evidence="2 3">
    <name type="scientific">Hymenobacter rigui</name>
    <dbReference type="NCBI Taxonomy" id="334424"/>
    <lineage>
        <taxon>Bacteria</taxon>
        <taxon>Pseudomonadati</taxon>
        <taxon>Bacteroidota</taxon>
        <taxon>Cytophagia</taxon>
        <taxon>Cytophagales</taxon>
        <taxon>Hymenobacteraceae</taxon>
        <taxon>Hymenobacter</taxon>
    </lineage>
</organism>
<dbReference type="NCBIfam" id="TIGR04183">
    <property type="entry name" value="Por_Secre_tail"/>
    <property type="match status" value="1"/>
</dbReference>
<evidence type="ECO:0000256" key="1">
    <source>
        <dbReference type="SAM" id="SignalP"/>
    </source>
</evidence>
<gene>
    <name evidence="2" type="ORF">EI291_17525</name>
</gene>
<sequence length="302" mass="31889">MKNLLRCLAVLVWLAGGTQAVWAQGIPNGGMETWVTRGTVESPDGWYTSDELYGTQGIPLALGTVTKSTDRQAGSFAAKIESKAFFGAPFPALLLLGNRFRPSTYGISGVPYTGRPRELRFWYKLSTATNDTAGVYVVLTRGGGNAIQFIAGYADVLPARTSYGQIAVPLGYVSSATPDTLRLFFVAGNGQATGTSTLYVDEISLQGTVSATAPPRYQEALSIYPNPGVGGEFYLASLAEPTVATAPFEVTDAAGRVVAQAPAAPVAQANGRQLKLHGQPAGVYLLRLSTPEGLLVRKLLIP</sequence>
<dbReference type="Gene3D" id="2.60.120.890">
    <property type="entry name" value="BT2081, beta-jelly-roll domain"/>
    <property type="match status" value="1"/>
</dbReference>
<feature type="chain" id="PRO_5019040514" evidence="1">
    <location>
        <begin position="24"/>
        <end position="302"/>
    </location>
</feature>
<evidence type="ECO:0000313" key="3">
    <source>
        <dbReference type="Proteomes" id="UP000273500"/>
    </source>
</evidence>
<keyword evidence="1" id="KW-0732">Signal</keyword>
<dbReference type="InterPro" id="IPR038653">
    <property type="entry name" value="Put_CMD_sf"/>
</dbReference>